<dbReference type="Proteomes" id="UP001165074">
    <property type="component" value="Unassembled WGS sequence"/>
</dbReference>
<reference evidence="2" key="1">
    <citation type="submission" date="2023-03" db="EMBL/GenBank/DDBJ databases">
        <title>Actinoallomurus iriomotensis NBRC 103684.</title>
        <authorList>
            <person name="Ichikawa N."/>
            <person name="Sato H."/>
            <person name="Tonouchi N."/>
        </authorList>
    </citation>
    <scope>NUCLEOTIDE SEQUENCE</scope>
    <source>
        <strain evidence="2">NBRC 103684</strain>
    </source>
</reference>
<organism evidence="2 3">
    <name type="scientific">Actinoallomurus iriomotensis</name>
    <dbReference type="NCBI Taxonomy" id="478107"/>
    <lineage>
        <taxon>Bacteria</taxon>
        <taxon>Bacillati</taxon>
        <taxon>Actinomycetota</taxon>
        <taxon>Actinomycetes</taxon>
        <taxon>Streptosporangiales</taxon>
        <taxon>Thermomonosporaceae</taxon>
        <taxon>Actinoallomurus</taxon>
    </lineage>
</organism>
<evidence type="ECO:0000256" key="1">
    <source>
        <dbReference type="SAM" id="MobiDB-lite"/>
    </source>
</evidence>
<sequence>MPKNHRQRRNQRRNGGVRRLPEAADAAIQQRPDFVEPGDTVAVARDHPRTNTIKRRTHPVALCREVILIAQHKGAGEPLLGRPLRGREAIVALPRPTDTADEASGELDLNVGQMDDARALRRNVRPTYGRGRAV</sequence>
<dbReference type="AlphaFoldDB" id="A0A9W6S1V3"/>
<feature type="compositionally biased region" description="Basic residues" evidence="1">
    <location>
        <begin position="1"/>
        <end position="16"/>
    </location>
</feature>
<evidence type="ECO:0000313" key="2">
    <source>
        <dbReference type="EMBL" id="GLY84237.1"/>
    </source>
</evidence>
<feature type="region of interest" description="Disordered" evidence="1">
    <location>
        <begin position="1"/>
        <end position="30"/>
    </location>
</feature>
<comment type="caution">
    <text evidence="2">The sequence shown here is derived from an EMBL/GenBank/DDBJ whole genome shotgun (WGS) entry which is preliminary data.</text>
</comment>
<protein>
    <submittedName>
        <fullName evidence="2">Uncharacterized protein</fullName>
    </submittedName>
</protein>
<proteinExistence type="predicted"/>
<name>A0A9W6S1V3_9ACTN</name>
<dbReference type="EMBL" id="BSTK01000003">
    <property type="protein sequence ID" value="GLY84237.1"/>
    <property type="molecule type" value="Genomic_DNA"/>
</dbReference>
<keyword evidence="3" id="KW-1185">Reference proteome</keyword>
<accession>A0A9W6S1V3</accession>
<gene>
    <name evidence="2" type="ORF">Airi02_021660</name>
</gene>
<evidence type="ECO:0000313" key="3">
    <source>
        <dbReference type="Proteomes" id="UP001165074"/>
    </source>
</evidence>